<dbReference type="GO" id="GO:0005737">
    <property type="term" value="C:cytoplasm"/>
    <property type="evidence" value="ECO:0007669"/>
    <property type="project" value="TreeGrafter"/>
</dbReference>
<dbReference type="InterPro" id="IPR023753">
    <property type="entry name" value="FAD/NAD-binding_dom"/>
</dbReference>
<dbReference type="Gene3D" id="3.50.50.100">
    <property type="match status" value="1"/>
</dbReference>
<gene>
    <name evidence="2" type="ORF">N7493_006998</name>
</gene>
<name>A0AAD6HJQ2_9EURO</name>
<dbReference type="AlphaFoldDB" id="A0AAD6HJQ2"/>
<accession>A0AAD6HJQ2</accession>
<dbReference type="GO" id="GO:0004174">
    <property type="term" value="F:electron-transferring-flavoprotein dehydrogenase activity"/>
    <property type="evidence" value="ECO:0007669"/>
    <property type="project" value="TreeGrafter"/>
</dbReference>
<evidence type="ECO:0000313" key="2">
    <source>
        <dbReference type="EMBL" id="KAJ5720120.1"/>
    </source>
</evidence>
<dbReference type="SUPFAM" id="SSF51905">
    <property type="entry name" value="FAD/NAD(P)-binding domain"/>
    <property type="match status" value="1"/>
</dbReference>
<dbReference type="PANTHER" id="PTHR43735:SF24">
    <property type="entry name" value="NUCLEOTIDE-DISULPHIDE OXIDOREDUCTASE AMID-LIKE, PUTATIVE (AFU_ORTHOLOGUE AFUA_1G17180)-RELATED"/>
    <property type="match status" value="1"/>
</dbReference>
<dbReference type="GO" id="GO:0050660">
    <property type="term" value="F:flavin adenine dinucleotide binding"/>
    <property type="evidence" value="ECO:0007669"/>
    <property type="project" value="TreeGrafter"/>
</dbReference>
<dbReference type="Proteomes" id="UP001215712">
    <property type="component" value="Unassembled WGS sequence"/>
</dbReference>
<proteinExistence type="predicted"/>
<evidence type="ECO:0000259" key="1">
    <source>
        <dbReference type="Pfam" id="PF07992"/>
    </source>
</evidence>
<dbReference type="PRINTS" id="PR00411">
    <property type="entry name" value="PNDRDTASEI"/>
</dbReference>
<reference evidence="2" key="1">
    <citation type="journal article" date="2023" name="IMA Fungus">
        <title>Comparative genomic study of the Penicillium genus elucidates a diverse pangenome and 15 lateral gene transfer events.</title>
        <authorList>
            <person name="Petersen C."/>
            <person name="Sorensen T."/>
            <person name="Nielsen M.R."/>
            <person name="Sondergaard T.E."/>
            <person name="Sorensen J.L."/>
            <person name="Fitzpatrick D.A."/>
            <person name="Frisvad J.C."/>
            <person name="Nielsen K.L."/>
        </authorList>
    </citation>
    <scope>NUCLEOTIDE SEQUENCE</scope>
    <source>
        <strain evidence="2">IBT 17514</strain>
    </source>
</reference>
<dbReference type="PANTHER" id="PTHR43735">
    <property type="entry name" value="APOPTOSIS-INDUCING FACTOR 1"/>
    <property type="match status" value="1"/>
</dbReference>
<dbReference type="InterPro" id="IPR036188">
    <property type="entry name" value="FAD/NAD-bd_sf"/>
</dbReference>
<organism evidence="2 3">
    <name type="scientific">Penicillium malachiteum</name>
    <dbReference type="NCBI Taxonomy" id="1324776"/>
    <lineage>
        <taxon>Eukaryota</taxon>
        <taxon>Fungi</taxon>
        <taxon>Dikarya</taxon>
        <taxon>Ascomycota</taxon>
        <taxon>Pezizomycotina</taxon>
        <taxon>Eurotiomycetes</taxon>
        <taxon>Eurotiomycetidae</taxon>
        <taxon>Eurotiales</taxon>
        <taxon>Aspergillaceae</taxon>
        <taxon>Penicillium</taxon>
    </lineage>
</organism>
<feature type="domain" description="FAD/NAD(P)-binding" evidence="1">
    <location>
        <begin position="14"/>
        <end position="337"/>
    </location>
</feature>
<evidence type="ECO:0000313" key="3">
    <source>
        <dbReference type="Proteomes" id="UP001215712"/>
    </source>
</evidence>
<keyword evidence="3" id="KW-1185">Reference proteome</keyword>
<sequence>MPSNDGVRAVARSFRVLVIGGSYGGLAAALNLSDLAHGRKYRFDSNPDTKPPSWRIPLQITIVDERDGYFHLIGAPKSLACEKYAAESWTKFQDIPALKSPDFKVIQGTVSKVDCSSKIAHILDTQTKENRTEKYDYLIAASGLRRVFPVAPQSLRREEFLEEAKKHVENVRTAKDGIVVVGGGAVGIEMAAELKILYPEQKITLIHSRNRLLSSEDLPDDFAEKALEILREENVEVILGQRVTDTTAVDSGKSRVWRLTLANGEQLTTGLVLSAISRSVPTSTYLSPEALDEEGLIKIHPSLQFSGNVPNSEHHFAIGDLAAWSGIKRCGGAMHMGQYAAENIHKHMLAECTGEKPTFKSLTPFPSVMGLALGKKCAVYSPDEGTRASEELMDGMFGNDMANTICRNYLRLAESPKA</sequence>
<dbReference type="PRINTS" id="PR00368">
    <property type="entry name" value="FADPNR"/>
</dbReference>
<comment type="caution">
    <text evidence="2">The sequence shown here is derived from an EMBL/GenBank/DDBJ whole genome shotgun (WGS) entry which is preliminary data.</text>
</comment>
<dbReference type="EMBL" id="JAQJAN010000009">
    <property type="protein sequence ID" value="KAJ5720120.1"/>
    <property type="molecule type" value="Genomic_DNA"/>
</dbReference>
<reference evidence="2" key="2">
    <citation type="submission" date="2023-01" db="EMBL/GenBank/DDBJ databases">
        <authorList>
            <person name="Petersen C."/>
        </authorList>
    </citation>
    <scope>NUCLEOTIDE SEQUENCE</scope>
    <source>
        <strain evidence="2">IBT 17514</strain>
    </source>
</reference>
<protein>
    <recommendedName>
        <fullName evidence="1">FAD/NAD(P)-binding domain-containing protein</fullName>
    </recommendedName>
</protein>
<dbReference type="Pfam" id="PF07992">
    <property type="entry name" value="Pyr_redox_2"/>
    <property type="match status" value="1"/>
</dbReference>